<dbReference type="InterPro" id="IPR050832">
    <property type="entry name" value="Bact_Acetyltransf"/>
</dbReference>
<keyword evidence="2" id="KW-0012">Acyltransferase</keyword>
<proteinExistence type="predicted"/>
<evidence type="ECO:0000259" key="3">
    <source>
        <dbReference type="PROSITE" id="PS51186"/>
    </source>
</evidence>
<evidence type="ECO:0000256" key="2">
    <source>
        <dbReference type="ARBA" id="ARBA00023315"/>
    </source>
</evidence>
<dbReference type="STRING" id="234267.Acid_5131"/>
<dbReference type="SUPFAM" id="SSF55729">
    <property type="entry name" value="Acyl-CoA N-acyltransferases (Nat)"/>
    <property type="match status" value="1"/>
</dbReference>
<sequence length="157" mass="17248" precursor="true">MSEIRIRPFAPGDEGAFFALNQAWIEQFFRMEEKDRKTLGDPVGQILAPGGEILMAEDGGAAIGCCALIPLEAGGYELAKMAVSQSYQGRGVGRMLMDAAIATARARGARRLFLETNGKLAPAIRLYETAGFVHVQRTTPSEYDRSDVCMEMRFHED</sequence>
<name>Q01W79_SOLUE</name>
<feature type="domain" description="N-acetyltransferase" evidence="3">
    <location>
        <begin position="4"/>
        <end position="155"/>
    </location>
</feature>
<dbReference type="OrthoDB" id="9127144at2"/>
<dbReference type="Pfam" id="PF00583">
    <property type="entry name" value="Acetyltransf_1"/>
    <property type="match status" value="1"/>
</dbReference>
<dbReference type="PROSITE" id="PS51186">
    <property type="entry name" value="GNAT"/>
    <property type="match status" value="1"/>
</dbReference>
<keyword evidence="1 4" id="KW-0808">Transferase</keyword>
<dbReference type="EMBL" id="CP000473">
    <property type="protein sequence ID" value="ABJ86086.1"/>
    <property type="molecule type" value="Genomic_DNA"/>
</dbReference>
<dbReference type="KEGG" id="sus:Acid_5131"/>
<protein>
    <submittedName>
        <fullName evidence="4">GCN5-related N-acetyltransferase</fullName>
    </submittedName>
</protein>
<accession>Q01W79</accession>
<evidence type="ECO:0000256" key="1">
    <source>
        <dbReference type="ARBA" id="ARBA00022679"/>
    </source>
</evidence>
<dbReference type="AlphaFoldDB" id="Q01W79"/>
<reference evidence="4" key="1">
    <citation type="submission" date="2006-10" db="EMBL/GenBank/DDBJ databases">
        <title>Complete sequence of Solibacter usitatus Ellin6076.</title>
        <authorList>
            <consortium name="US DOE Joint Genome Institute"/>
            <person name="Copeland A."/>
            <person name="Lucas S."/>
            <person name="Lapidus A."/>
            <person name="Barry K."/>
            <person name="Detter J.C."/>
            <person name="Glavina del Rio T."/>
            <person name="Hammon N."/>
            <person name="Israni S."/>
            <person name="Dalin E."/>
            <person name="Tice H."/>
            <person name="Pitluck S."/>
            <person name="Thompson L.S."/>
            <person name="Brettin T."/>
            <person name="Bruce D."/>
            <person name="Han C."/>
            <person name="Tapia R."/>
            <person name="Gilna P."/>
            <person name="Schmutz J."/>
            <person name="Larimer F."/>
            <person name="Land M."/>
            <person name="Hauser L."/>
            <person name="Kyrpides N."/>
            <person name="Mikhailova N."/>
            <person name="Janssen P.H."/>
            <person name="Kuske C.R."/>
            <person name="Richardson P."/>
        </authorList>
    </citation>
    <scope>NUCLEOTIDE SEQUENCE</scope>
    <source>
        <strain evidence="4">Ellin6076</strain>
    </source>
</reference>
<dbReference type="InterPro" id="IPR000182">
    <property type="entry name" value="GNAT_dom"/>
</dbReference>
<dbReference type="InParanoid" id="Q01W79"/>
<dbReference type="GO" id="GO:0016747">
    <property type="term" value="F:acyltransferase activity, transferring groups other than amino-acyl groups"/>
    <property type="evidence" value="ECO:0007669"/>
    <property type="project" value="InterPro"/>
</dbReference>
<dbReference type="CDD" id="cd04301">
    <property type="entry name" value="NAT_SF"/>
    <property type="match status" value="1"/>
</dbReference>
<organism evidence="4">
    <name type="scientific">Solibacter usitatus (strain Ellin6076)</name>
    <dbReference type="NCBI Taxonomy" id="234267"/>
    <lineage>
        <taxon>Bacteria</taxon>
        <taxon>Pseudomonadati</taxon>
        <taxon>Acidobacteriota</taxon>
        <taxon>Terriglobia</taxon>
        <taxon>Bryobacterales</taxon>
        <taxon>Solibacteraceae</taxon>
        <taxon>Candidatus Solibacter</taxon>
    </lineage>
</organism>
<dbReference type="PANTHER" id="PTHR43877">
    <property type="entry name" value="AMINOALKYLPHOSPHONATE N-ACETYLTRANSFERASE-RELATED-RELATED"/>
    <property type="match status" value="1"/>
</dbReference>
<dbReference type="InterPro" id="IPR016181">
    <property type="entry name" value="Acyl_CoA_acyltransferase"/>
</dbReference>
<dbReference type="HOGENOM" id="CLU_013985_11_9_0"/>
<gene>
    <name evidence="4" type="ordered locus">Acid_5131</name>
</gene>
<evidence type="ECO:0000313" key="4">
    <source>
        <dbReference type="EMBL" id="ABJ86086.1"/>
    </source>
</evidence>
<dbReference type="eggNOG" id="COG0456">
    <property type="taxonomic scope" value="Bacteria"/>
</dbReference>
<dbReference type="FunCoup" id="Q01W79">
    <property type="interactions" value="36"/>
</dbReference>
<dbReference type="Gene3D" id="3.40.630.30">
    <property type="match status" value="1"/>
</dbReference>
<dbReference type="PANTHER" id="PTHR43877:SF2">
    <property type="entry name" value="AMINOALKYLPHOSPHONATE N-ACETYLTRANSFERASE-RELATED"/>
    <property type="match status" value="1"/>
</dbReference>